<dbReference type="Pfam" id="PF23569">
    <property type="entry name" value="NBD_SMAX1"/>
    <property type="match status" value="1"/>
</dbReference>
<feature type="compositionally biased region" description="Low complexity" evidence="4">
    <location>
        <begin position="224"/>
        <end position="240"/>
    </location>
</feature>
<dbReference type="PANTHER" id="PTHR43572:SF1">
    <property type="entry name" value="OS11G0156800 PROTEIN"/>
    <property type="match status" value="1"/>
</dbReference>
<dbReference type="PROSITE" id="PS51903">
    <property type="entry name" value="CLP_R"/>
    <property type="match status" value="1"/>
</dbReference>
<feature type="region of interest" description="Disordered" evidence="4">
    <location>
        <begin position="1"/>
        <end position="44"/>
    </location>
</feature>
<dbReference type="InterPro" id="IPR058680">
    <property type="entry name" value="NBD_SMAX1-like"/>
</dbReference>
<organism evidence="6 7">
    <name type="scientific">Panicum virgatum</name>
    <name type="common">Blackwell switchgrass</name>
    <dbReference type="NCBI Taxonomy" id="38727"/>
    <lineage>
        <taxon>Eukaryota</taxon>
        <taxon>Viridiplantae</taxon>
        <taxon>Streptophyta</taxon>
        <taxon>Embryophyta</taxon>
        <taxon>Tracheophyta</taxon>
        <taxon>Spermatophyta</taxon>
        <taxon>Magnoliopsida</taxon>
        <taxon>Liliopsida</taxon>
        <taxon>Poales</taxon>
        <taxon>Poaceae</taxon>
        <taxon>PACMAD clade</taxon>
        <taxon>Panicoideae</taxon>
        <taxon>Panicodae</taxon>
        <taxon>Paniceae</taxon>
        <taxon>Panicinae</taxon>
        <taxon>Panicum</taxon>
        <taxon>Panicum sect. Hiantes</taxon>
    </lineage>
</organism>
<feature type="compositionally biased region" description="Low complexity" evidence="4">
    <location>
        <begin position="546"/>
        <end position="562"/>
    </location>
</feature>
<gene>
    <name evidence="6" type="ORF">PVAP13_3KG035000</name>
</gene>
<dbReference type="Proteomes" id="UP000823388">
    <property type="component" value="Chromosome 3K"/>
</dbReference>
<comment type="similarity">
    <text evidence="1">Belongs to the ClpA/ClpB family.</text>
</comment>
<evidence type="ECO:0000256" key="4">
    <source>
        <dbReference type="SAM" id="MobiDB-lite"/>
    </source>
</evidence>
<evidence type="ECO:0000256" key="1">
    <source>
        <dbReference type="ARBA" id="ARBA00008675"/>
    </source>
</evidence>
<feature type="region of interest" description="Disordered" evidence="4">
    <location>
        <begin position="158"/>
        <end position="181"/>
    </location>
</feature>
<reference evidence="6" key="1">
    <citation type="submission" date="2020-05" db="EMBL/GenBank/DDBJ databases">
        <title>WGS assembly of Panicum virgatum.</title>
        <authorList>
            <person name="Lovell J.T."/>
            <person name="Jenkins J."/>
            <person name="Shu S."/>
            <person name="Juenger T.E."/>
            <person name="Schmutz J."/>
        </authorList>
    </citation>
    <scope>NUCLEOTIDE SEQUENCE</scope>
    <source>
        <strain evidence="6">AP13</strain>
    </source>
</reference>
<comment type="caution">
    <text evidence="6">The sequence shown here is derived from an EMBL/GenBank/DDBJ whole genome shotgun (WGS) entry which is preliminary data.</text>
</comment>
<dbReference type="InterPro" id="IPR051650">
    <property type="entry name" value="SL_signaling_regulator"/>
</dbReference>
<dbReference type="InterPro" id="IPR036628">
    <property type="entry name" value="Clp_N_dom_sf"/>
</dbReference>
<feature type="domain" description="Clp R" evidence="5">
    <location>
        <begin position="48"/>
        <end position="225"/>
    </location>
</feature>
<feature type="region of interest" description="Disordered" evidence="4">
    <location>
        <begin position="222"/>
        <end position="247"/>
    </location>
</feature>
<proteinExistence type="inferred from homology"/>
<protein>
    <recommendedName>
        <fullName evidence="5">Clp R domain-containing protein</fullName>
    </recommendedName>
</protein>
<feature type="region of interest" description="Disordered" evidence="4">
    <location>
        <begin position="542"/>
        <end position="577"/>
    </location>
</feature>
<dbReference type="PANTHER" id="PTHR43572">
    <property type="entry name" value="CHAPERONE PROTEIN CLPD, CHLOROPLASTIC"/>
    <property type="match status" value="1"/>
</dbReference>
<evidence type="ECO:0000256" key="3">
    <source>
        <dbReference type="PROSITE-ProRule" id="PRU01251"/>
    </source>
</evidence>
<dbReference type="InterPro" id="IPR004176">
    <property type="entry name" value="Clp_R_N"/>
</dbReference>
<name>A0A8T0UKN7_PANVG</name>
<keyword evidence="2 3" id="KW-0677">Repeat</keyword>
<dbReference type="InterPro" id="IPR027417">
    <property type="entry name" value="P-loop_NTPase"/>
</dbReference>
<dbReference type="SUPFAM" id="SSF81923">
    <property type="entry name" value="Double Clp-N motif"/>
    <property type="match status" value="1"/>
</dbReference>
<evidence type="ECO:0000259" key="5">
    <source>
        <dbReference type="PROSITE" id="PS51903"/>
    </source>
</evidence>
<dbReference type="EMBL" id="CM029041">
    <property type="protein sequence ID" value="KAG2623090.1"/>
    <property type="molecule type" value="Genomic_DNA"/>
</dbReference>
<dbReference type="OrthoDB" id="750498at2759"/>
<sequence length="830" mass="88114">MLASISVTPEDRAVAARPRLDPRRTSQLGDRERGRSKGPEMRSGGCAVQQELAGDAAAVMHQAVSLARRRGHAQVTPLHAASAMLADAGGLLRAACLRSRASSHPLQGKALELCFNVALNRLATAGGPAAMFHHLHHAGGHGHHRAPALSNALAAAFKRAQTSQRRGGGGGSTSAGSEGQHARVELEQLVISILDDPGVSRVLREAGFSSAEVKANVEKQAVISSSEQSSNTASSGASASPNPPKEANKEARLAIVDVVGDAARVLDCMASRRSRCVVVVGESAAAAEGVVKAVMDKVSKGDLQLQHECLRNAQLVPFSAASFRRLPREEVEARAADLRALVREGAAAGKGVVLVLEDLGYAAEAWKTILRDPRAHGYCPVEHAVMELSSLVRGGGGHDMLWLLGFGTYASYTSCRSGQPSLEAVLELHPVVVPDGSLASLTLAGDSETITHCGADMAVATAASVPSWIRRSQQAGPVLTGSELTLSFTSPASSSFYGFTQHYDANMSCEPWHDRHIDRRRQPLLNHGHDGRPMVEPCDQQLLLANPNPGSSNSVSNKSNSSDAATEPAGARHRRPKFTELTAENLKILCSALEARVSRHRDLAAGIASAVLQRRSGVTRTTRPSSSATWLLFQGRDDHGKAAMARELARLVFGSYAEFTCITAAKLALLAPSGHCLKRQRSPADNEQHGYMQRFYEAIRENPHRVVMIDGVEHDYSEAAGIKNAMATGTVRGCGGDAVSLEDAIVVSCQGSESRSRVSSPRPVKQRRFMGEIIVDSKAEDDGAEKGAVPRYGLDLNACAAMDAEGEEAGSSSPNDDMEILKDADGVFFF</sequence>
<dbReference type="Gene3D" id="1.10.1780.10">
    <property type="entry name" value="Clp, N-terminal domain"/>
    <property type="match status" value="1"/>
</dbReference>
<dbReference type="Gene3D" id="3.40.50.300">
    <property type="entry name" value="P-loop containing nucleotide triphosphate hydrolases"/>
    <property type="match status" value="1"/>
</dbReference>
<accession>A0A8T0UKN7</accession>
<evidence type="ECO:0000313" key="6">
    <source>
        <dbReference type="EMBL" id="KAG2623090.1"/>
    </source>
</evidence>
<dbReference type="AlphaFoldDB" id="A0A8T0UKN7"/>
<evidence type="ECO:0000256" key="2">
    <source>
        <dbReference type="ARBA" id="ARBA00022737"/>
    </source>
</evidence>
<feature type="compositionally biased region" description="Basic and acidic residues" evidence="4">
    <location>
        <begin position="9"/>
        <end position="40"/>
    </location>
</feature>
<evidence type="ECO:0000313" key="7">
    <source>
        <dbReference type="Proteomes" id="UP000823388"/>
    </source>
</evidence>
<keyword evidence="7" id="KW-1185">Reference proteome</keyword>